<dbReference type="Proteomes" id="UP000700248">
    <property type="component" value="Unassembled WGS sequence"/>
</dbReference>
<protein>
    <submittedName>
        <fullName evidence="1">5-dehydro-4-deoxyglucarate dehydratase</fullName>
        <ecNumber evidence="1">4.2.1.41</ecNumber>
    </submittedName>
</protein>
<evidence type="ECO:0000313" key="2">
    <source>
        <dbReference type="Proteomes" id="UP000700248"/>
    </source>
</evidence>
<proteinExistence type="predicted"/>
<sequence length="54" mass="5770">VKIRNRGEGYGVSIVKAGARLVGHSAGPVRPPLSELTGEEEEMLLELIKKQGAQ</sequence>
<dbReference type="GO" id="GO:0047448">
    <property type="term" value="F:5-dehydro-4-deoxyglucarate dehydratase activity"/>
    <property type="evidence" value="ECO:0007669"/>
    <property type="project" value="UniProtKB-EC"/>
</dbReference>
<evidence type="ECO:0000313" key="1">
    <source>
        <dbReference type="EMBL" id="HJH22997.1"/>
    </source>
</evidence>
<comment type="caution">
    <text evidence="1">The sequence shown here is derived from an EMBL/GenBank/DDBJ whole genome shotgun (WGS) entry which is preliminary data.</text>
</comment>
<dbReference type="EC" id="4.2.1.41" evidence="1"/>
<dbReference type="AlphaFoldDB" id="A0A9D2VE05"/>
<reference evidence="1" key="1">
    <citation type="journal article" date="2021" name="PeerJ">
        <title>Extensive microbial diversity within the chicken gut microbiome revealed by metagenomics and culture.</title>
        <authorList>
            <person name="Gilroy R."/>
            <person name="Ravi A."/>
            <person name="Getino M."/>
            <person name="Pursley I."/>
            <person name="Horton D.L."/>
            <person name="Alikhan N.F."/>
            <person name="Baker D."/>
            <person name="Gharbi K."/>
            <person name="Hall N."/>
            <person name="Watson M."/>
            <person name="Adriaenssens E.M."/>
            <person name="Foster-Nyarko E."/>
            <person name="Jarju S."/>
            <person name="Secka A."/>
            <person name="Antonio M."/>
            <person name="Oren A."/>
            <person name="Chaudhuri R.R."/>
            <person name="La Ragione R."/>
            <person name="Hildebrand F."/>
            <person name="Pallen M.J."/>
        </authorList>
    </citation>
    <scope>NUCLEOTIDE SEQUENCE</scope>
    <source>
        <strain evidence="1">CHK175-13533</strain>
    </source>
</reference>
<name>A0A9D2VE05_9BURK</name>
<dbReference type="EMBL" id="DYTQ01000006">
    <property type="protein sequence ID" value="HJH22997.1"/>
    <property type="molecule type" value="Genomic_DNA"/>
</dbReference>
<reference evidence="1" key="2">
    <citation type="submission" date="2021-09" db="EMBL/GenBank/DDBJ databases">
        <authorList>
            <person name="Gilroy R."/>
        </authorList>
    </citation>
    <scope>NUCLEOTIDE SEQUENCE</scope>
    <source>
        <strain evidence="1">CHK175-13533</strain>
    </source>
</reference>
<feature type="non-terminal residue" evidence="1">
    <location>
        <position position="1"/>
    </location>
</feature>
<gene>
    <name evidence="1" type="ORF">K8U84_00410</name>
</gene>
<dbReference type="SUPFAM" id="SSF51569">
    <property type="entry name" value="Aldolase"/>
    <property type="match status" value="1"/>
</dbReference>
<dbReference type="Gene3D" id="3.20.20.70">
    <property type="entry name" value="Aldolase class I"/>
    <property type="match status" value="1"/>
</dbReference>
<dbReference type="InterPro" id="IPR013785">
    <property type="entry name" value="Aldolase_TIM"/>
</dbReference>
<keyword evidence="1" id="KW-0456">Lyase</keyword>
<organism evidence="1 2">
    <name type="scientific">Paenalcaligenes hominis</name>
    <dbReference type="NCBI Taxonomy" id="643674"/>
    <lineage>
        <taxon>Bacteria</taxon>
        <taxon>Pseudomonadati</taxon>
        <taxon>Pseudomonadota</taxon>
        <taxon>Betaproteobacteria</taxon>
        <taxon>Burkholderiales</taxon>
        <taxon>Alcaligenaceae</taxon>
        <taxon>Paenalcaligenes</taxon>
    </lineage>
</organism>
<accession>A0A9D2VE05</accession>